<keyword evidence="2 5" id="KW-0812">Transmembrane</keyword>
<dbReference type="GO" id="GO:0016020">
    <property type="term" value="C:membrane"/>
    <property type="evidence" value="ECO:0007669"/>
    <property type="project" value="UniProtKB-SubCell"/>
</dbReference>
<proteinExistence type="predicted"/>
<comment type="subcellular location">
    <subcellularLocation>
        <location evidence="1">Membrane</location>
        <topology evidence="1">Multi-pass membrane protein</topology>
    </subcellularLocation>
</comment>
<protein>
    <submittedName>
        <fullName evidence="6">Uncharacterized protein</fullName>
    </submittedName>
</protein>
<evidence type="ECO:0000256" key="4">
    <source>
        <dbReference type="ARBA" id="ARBA00023136"/>
    </source>
</evidence>
<organism evidence="6 7">
    <name type="scientific">Pleurodeles waltl</name>
    <name type="common">Iberian ribbed newt</name>
    <dbReference type="NCBI Taxonomy" id="8319"/>
    <lineage>
        <taxon>Eukaryota</taxon>
        <taxon>Metazoa</taxon>
        <taxon>Chordata</taxon>
        <taxon>Craniata</taxon>
        <taxon>Vertebrata</taxon>
        <taxon>Euteleostomi</taxon>
        <taxon>Amphibia</taxon>
        <taxon>Batrachia</taxon>
        <taxon>Caudata</taxon>
        <taxon>Salamandroidea</taxon>
        <taxon>Salamandridae</taxon>
        <taxon>Pleurodelinae</taxon>
        <taxon>Pleurodeles</taxon>
    </lineage>
</organism>
<evidence type="ECO:0000256" key="1">
    <source>
        <dbReference type="ARBA" id="ARBA00004141"/>
    </source>
</evidence>
<evidence type="ECO:0000256" key="5">
    <source>
        <dbReference type="SAM" id="Phobius"/>
    </source>
</evidence>
<comment type="caution">
    <text evidence="6">The sequence shown here is derived from an EMBL/GenBank/DDBJ whole genome shotgun (WGS) entry which is preliminary data.</text>
</comment>
<gene>
    <name evidence="6" type="ORF">NDU88_000657</name>
</gene>
<keyword evidence="3 5" id="KW-1133">Transmembrane helix</keyword>
<name>A0AAV7R7E3_PLEWA</name>
<keyword evidence="7" id="KW-1185">Reference proteome</keyword>
<keyword evidence="4 5" id="KW-0472">Membrane</keyword>
<sequence>MALGWCWRTSGGTLSPDAAVGVGRETLRKIAEEENTGTNYSYIDLFRTPVLRRISVCAAVVWFGVAFCYYGISLNITGLGLDMYMTQFVYGAIEVPSKLGVYVFMDKGGRRHAQAWTLLITGFCIGINTVIPVSLGPLRTTIAIIGKGFSEASFTSVLLYTAELYPTVLRYASVKFLIFVMDYTDNSNS</sequence>
<dbReference type="AlphaFoldDB" id="A0AAV7R7E3"/>
<reference evidence="6" key="1">
    <citation type="journal article" date="2022" name="bioRxiv">
        <title>Sequencing and chromosome-scale assembly of the giantPleurodeles waltlgenome.</title>
        <authorList>
            <person name="Brown T."/>
            <person name="Elewa A."/>
            <person name="Iarovenko S."/>
            <person name="Subramanian E."/>
            <person name="Araus A.J."/>
            <person name="Petzold A."/>
            <person name="Susuki M."/>
            <person name="Suzuki K.-i.T."/>
            <person name="Hayashi T."/>
            <person name="Toyoda A."/>
            <person name="Oliveira C."/>
            <person name="Osipova E."/>
            <person name="Leigh N.D."/>
            <person name="Simon A."/>
            <person name="Yun M.H."/>
        </authorList>
    </citation>
    <scope>NUCLEOTIDE SEQUENCE</scope>
    <source>
        <strain evidence="6">20211129_DDA</strain>
        <tissue evidence="6">Liver</tissue>
    </source>
</reference>
<evidence type="ECO:0000256" key="2">
    <source>
        <dbReference type="ARBA" id="ARBA00022692"/>
    </source>
</evidence>
<feature type="transmembrane region" description="Helical" evidence="5">
    <location>
        <begin position="116"/>
        <end position="135"/>
    </location>
</feature>
<evidence type="ECO:0000313" key="7">
    <source>
        <dbReference type="Proteomes" id="UP001066276"/>
    </source>
</evidence>
<dbReference type="Gene3D" id="1.20.1250.20">
    <property type="entry name" value="MFS general substrate transporter like domains"/>
    <property type="match status" value="1"/>
</dbReference>
<dbReference type="SUPFAM" id="SSF103473">
    <property type="entry name" value="MFS general substrate transporter"/>
    <property type="match status" value="1"/>
</dbReference>
<evidence type="ECO:0000256" key="3">
    <source>
        <dbReference type="ARBA" id="ARBA00022989"/>
    </source>
</evidence>
<dbReference type="InterPro" id="IPR036259">
    <property type="entry name" value="MFS_trans_sf"/>
</dbReference>
<feature type="transmembrane region" description="Helical" evidence="5">
    <location>
        <begin position="50"/>
        <end position="72"/>
    </location>
</feature>
<dbReference type="PANTHER" id="PTHR24064">
    <property type="entry name" value="SOLUTE CARRIER FAMILY 22 MEMBER"/>
    <property type="match status" value="1"/>
</dbReference>
<dbReference type="EMBL" id="JANPWB010000009">
    <property type="protein sequence ID" value="KAJ1147802.1"/>
    <property type="molecule type" value="Genomic_DNA"/>
</dbReference>
<evidence type="ECO:0000313" key="6">
    <source>
        <dbReference type="EMBL" id="KAJ1147802.1"/>
    </source>
</evidence>
<accession>A0AAV7R7E3</accession>
<dbReference type="Proteomes" id="UP001066276">
    <property type="component" value="Chromosome 5"/>
</dbReference>